<keyword evidence="4" id="KW-1185">Reference proteome</keyword>
<keyword evidence="2" id="KW-0812">Transmembrane</keyword>
<evidence type="ECO:0000313" key="4">
    <source>
        <dbReference type="Proteomes" id="UP000076727"/>
    </source>
</evidence>
<feature type="compositionally biased region" description="Basic and acidic residues" evidence="1">
    <location>
        <begin position="7"/>
        <end position="17"/>
    </location>
</feature>
<keyword evidence="2" id="KW-0472">Membrane</keyword>
<feature type="transmembrane region" description="Helical" evidence="2">
    <location>
        <begin position="39"/>
        <end position="63"/>
    </location>
</feature>
<evidence type="ECO:0000256" key="2">
    <source>
        <dbReference type="SAM" id="Phobius"/>
    </source>
</evidence>
<protein>
    <submittedName>
        <fullName evidence="3">Uncharacterized protein</fullName>
    </submittedName>
</protein>
<proteinExistence type="predicted"/>
<gene>
    <name evidence="3" type="ORF">DAEQUDRAFT_732224</name>
</gene>
<accession>A0A165LRU5</accession>
<dbReference type="AlphaFoldDB" id="A0A165LRU5"/>
<evidence type="ECO:0000313" key="3">
    <source>
        <dbReference type="EMBL" id="KZT64775.1"/>
    </source>
</evidence>
<name>A0A165LRU5_9APHY</name>
<dbReference type="Proteomes" id="UP000076727">
    <property type="component" value="Unassembled WGS sequence"/>
</dbReference>
<keyword evidence="2" id="KW-1133">Transmembrane helix</keyword>
<organism evidence="3 4">
    <name type="scientific">Daedalea quercina L-15889</name>
    <dbReference type="NCBI Taxonomy" id="1314783"/>
    <lineage>
        <taxon>Eukaryota</taxon>
        <taxon>Fungi</taxon>
        <taxon>Dikarya</taxon>
        <taxon>Basidiomycota</taxon>
        <taxon>Agaricomycotina</taxon>
        <taxon>Agaricomycetes</taxon>
        <taxon>Polyporales</taxon>
        <taxon>Fomitopsis</taxon>
    </lineage>
</organism>
<sequence>MGPPAVRDGHHDRRSERAAVGPEEPDADSRRACADVVSIFPGVTSIIVFVCGSSLVSYILFFLSGNTTQSFPGCTIDTWNSALIAYSVYCTVVDR</sequence>
<feature type="region of interest" description="Disordered" evidence="1">
    <location>
        <begin position="1"/>
        <end position="27"/>
    </location>
</feature>
<evidence type="ECO:0000256" key="1">
    <source>
        <dbReference type="SAM" id="MobiDB-lite"/>
    </source>
</evidence>
<dbReference type="EMBL" id="KV429119">
    <property type="protein sequence ID" value="KZT64775.1"/>
    <property type="molecule type" value="Genomic_DNA"/>
</dbReference>
<reference evidence="3 4" key="1">
    <citation type="journal article" date="2016" name="Mol. Biol. Evol.">
        <title>Comparative Genomics of Early-Diverging Mushroom-Forming Fungi Provides Insights into the Origins of Lignocellulose Decay Capabilities.</title>
        <authorList>
            <person name="Nagy L.G."/>
            <person name="Riley R."/>
            <person name="Tritt A."/>
            <person name="Adam C."/>
            <person name="Daum C."/>
            <person name="Floudas D."/>
            <person name="Sun H."/>
            <person name="Yadav J.S."/>
            <person name="Pangilinan J."/>
            <person name="Larsson K.H."/>
            <person name="Matsuura K."/>
            <person name="Barry K."/>
            <person name="Labutti K."/>
            <person name="Kuo R."/>
            <person name="Ohm R.A."/>
            <person name="Bhattacharya S.S."/>
            <person name="Shirouzu T."/>
            <person name="Yoshinaga Y."/>
            <person name="Martin F.M."/>
            <person name="Grigoriev I.V."/>
            <person name="Hibbett D.S."/>
        </authorList>
    </citation>
    <scope>NUCLEOTIDE SEQUENCE [LARGE SCALE GENOMIC DNA]</scope>
    <source>
        <strain evidence="3 4">L-15889</strain>
    </source>
</reference>